<dbReference type="EMBL" id="BOQM01000016">
    <property type="protein sequence ID" value="GIM85795.1"/>
    <property type="molecule type" value="Genomic_DNA"/>
</dbReference>
<dbReference type="Proteomes" id="UP000677457">
    <property type="component" value="Unassembled WGS sequence"/>
</dbReference>
<keyword evidence="1" id="KW-0175">Coiled coil</keyword>
<comment type="caution">
    <text evidence="3">The sequence shown here is derived from an EMBL/GenBank/DDBJ whole genome shotgun (WGS) entry which is preliminary data.</text>
</comment>
<reference evidence="2 5" key="2">
    <citation type="submission" date="2021-03" db="EMBL/GenBank/DDBJ databases">
        <title>Whole genome shotgun sequence of Salinispora arenicola NBRC 105043.</title>
        <authorList>
            <person name="Komaki H."/>
            <person name="Tamura T."/>
        </authorList>
    </citation>
    <scope>NUCLEOTIDE SEQUENCE [LARGE SCALE GENOMIC DNA]</scope>
    <source>
        <strain evidence="2 5">NBRC 105043</strain>
    </source>
</reference>
<gene>
    <name evidence="3" type="ORF">FB564_3972</name>
    <name evidence="2" type="ORF">Sar04_25310</name>
</gene>
<evidence type="ECO:0000256" key="1">
    <source>
        <dbReference type="SAM" id="Coils"/>
    </source>
</evidence>
<feature type="coiled-coil region" evidence="1">
    <location>
        <begin position="44"/>
        <end position="78"/>
    </location>
</feature>
<sequence>MVWIVVALVVVPFVLLGLAARPVLTSVRRLRRAAVALQRHAGAAAELQTTAAALQVRAEELQARAANAQQQIAAIRSRRGG</sequence>
<protein>
    <submittedName>
        <fullName evidence="3">Uncharacterized protein</fullName>
    </submittedName>
</protein>
<evidence type="ECO:0000313" key="4">
    <source>
        <dbReference type="Proteomes" id="UP000315983"/>
    </source>
</evidence>
<keyword evidence="5" id="KW-1185">Reference proteome</keyword>
<evidence type="ECO:0000313" key="2">
    <source>
        <dbReference type="EMBL" id="GIM85795.1"/>
    </source>
</evidence>
<dbReference type="GeneID" id="93773136"/>
<dbReference type="RefSeq" id="WP_026269693.1">
    <property type="nucleotide sequence ID" value="NZ_BOQM01000016.1"/>
</dbReference>
<evidence type="ECO:0000313" key="3">
    <source>
        <dbReference type="EMBL" id="TQL38760.1"/>
    </source>
</evidence>
<dbReference type="Proteomes" id="UP000315983">
    <property type="component" value="Unassembled WGS sequence"/>
</dbReference>
<name>A0A542XSC8_SALAC</name>
<dbReference type="AlphaFoldDB" id="A0A542XSC8"/>
<reference evidence="3 4" key="1">
    <citation type="submission" date="2019-06" db="EMBL/GenBank/DDBJ databases">
        <title>Sequencing the genomes of 1000 actinobacteria strains.</title>
        <authorList>
            <person name="Klenk H.-P."/>
        </authorList>
    </citation>
    <scope>NUCLEOTIDE SEQUENCE [LARGE SCALE GENOMIC DNA]</scope>
    <source>
        <strain evidence="3 4">DSM 44819</strain>
    </source>
</reference>
<dbReference type="EMBL" id="VFOL01000001">
    <property type="protein sequence ID" value="TQL38760.1"/>
    <property type="molecule type" value="Genomic_DNA"/>
</dbReference>
<evidence type="ECO:0000313" key="5">
    <source>
        <dbReference type="Proteomes" id="UP000677457"/>
    </source>
</evidence>
<accession>A0A542XSC8</accession>
<proteinExistence type="predicted"/>
<organism evidence="3 4">
    <name type="scientific">Salinispora arenicola</name>
    <dbReference type="NCBI Taxonomy" id="168697"/>
    <lineage>
        <taxon>Bacteria</taxon>
        <taxon>Bacillati</taxon>
        <taxon>Actinomycetota</taxon>
        <taxon>Actinomycetes</taxon>
        <taxon>Micromonosporales</taxon>
        <taxon>Micromonosporaceae</taxon>
        <taxon>Salinispora</taxon>
    </lineage>
</organism>